<dbReference type="Proteomes" id="UP001320460">
    <property type="component" value="Chromosome"/>
</dbReference>
<dbReference type="RefSeq" id="WP_125124879.1">
    <property type="nucleotide sequence ID" value="NZ_AP025334.1"/>
</dbReference>
<protein>
    <submittedName>
        <fullName evidence="1">Uncharacterized protein</fullName>
    </submittedName>
</protein>
<gene>
    <name evidence="1" type="ORF">PDTA9734_31660</name>
</gene>
<sequence length="110" mass="13369">MKFIYKDSNQKTYHWKQCEKLNAPFIEISQVDREYANIFYDVTTSQVNLEKLSEDIRGIYISYAKFFMCEHQIIDDLYEQYYFFNLIVKSEHAEFIAEALYDYLFVKLNP</sequence>
<name>A0ABM7VWQ8_9ENTR</name>
<evidence type="ECO:0000313" key="1">
    <source>
        <dbReference type="EMBL" id="BDD51679.1"/>
    </source>
</evidence>
<dbReference type="EMBL" id="AP025334">
    <property type="protein sequence ID" value="BDD51679.1"/>
    <property type="molecule type" value="Genomic_DNA"/>
</dbReference>
<keyword evidence="2" id="KW-1185">Reference proteome</keyword>
<evidence type="ECO:0000313" key="2">
    <source>
        <dbReference type="Proteomes" id="UP001320460"/>
    </source>
</evidence>
<organism evidence="1 2">
    <name type="scientific">Phytobacter diazotrophicus</name>
    <dbReference type="NCBI Taxonomy" id="395631"/>
    <lineage>
        <taxon>Bacteria</taxon>
        <taxon>Pseudomonadati</taxon>
        <taxon>Pseudomonadota</taxon>
        <taxon>Gammaproteobacteria</taxon>
        <taxon>Enterobacterales</taxon>
        <taxon>Enterobacteriaceae</taxon>
        <taxon>Phytobacter</taxon>
    </lineage>
</organism>
<proteinExistence type="predicted"/>
<reference evidence="1 2" key="1">
    <citation type="submission" date="2021-12" db="EMBL/GenBank/DDBJ databases">
        <title>Complete genome sequence of Phytobacter diazotrophicus TA9734.</title>
        <authorList>
            <person name="Kubota H."/>
            <person name="Nakayama Y."/>
            <person name="Ariyoshi T."/>
        </authorList>
    </citation>
    <scope>NUCLEOTIDE SEQUENCE [LARGE SCALE GENOMIC DNA]</scope>
    <source>
        <strain evidence="1 2">TA9734</strain>
    </source>
</reference>
<accession>A0ABM7VWQ8</accession>